<comment type="caution">
    <text evidence="3">The sequence shown here is derived from an EMBL/GenBank/DDBJ whole genome shotgun (WGS) entry which is preliminary data.</text>
</comment>
<dbReference type="Pfam" id="PF17957">
    <property type="entry name" value="Big_7"/>
    <property type="match status" value="1"/>
</dbReference>
<accession>A0A927G831</accession>
<reference evidence="3" key="1">
    <citation type="journal article" date="2018" name="Curr. Microbiol.">
        <title>Cellulosimicrobium arenosum sp. nov., Isolated from Marine Sediment Sand.</title>
        <authorList>
            <person name="Oh M."/>
            <person name="Kim J.H."/>
            <person name="Yoon J.H."/>
            <person name="Schumann P."/>
            <person name="Kim W."/>
        </authorList>
    </citation>
    <scope>NUCLEOTIDE SEQUENCE</scope>
    <source>
        <strain evidence="3">KCTC 49039</strain>
    </source>
</reference>
<dbReference type="InterPro" id="IPR030395">
    <property type="entry name" value="GP_PDE_dom"/>
</dbReference>
<dbReference type="PANTHER" id="PTHR46211">
    <property type="entry name" value="GLYCEROPHOSPHORYL DIESTER PHOSPHODIESTERASE"/>
    <property type="match status" value="1"/>
</dbReference>
<dbReference type="Gene3D" id="3.20.20.190">
    <property type="entry name" value="Phosphatidylinositol (PI) phosphodiesterase"/>
    <property type="match status" value="1"/>
</dbReference>
<dbReference type="Proteomes" id="UP000610846">
    <property type="component" value="Unassembled WGS sequence"/>
</dbReference>
<organism evidence="3 4">
    <name type="scientific">Cellulosimicrobium arenosum</name>
    <dbReference type="NCBI Taxonomy" id="2708133"/>
    <lineage>
        <taxon>Bacteria</taxon>
        <taxon>Bacillati</taxon>
        <taxon>Actinomycetota</taxon>
        <taxon>Actinomycetes</taxon>
        <taxon>Micrococcales</taxon>
        <taxon>Promicromonosporaceae</taxon>
        <taxon>Cellulosimicrobium</taxon>
    </lineage>
</organism>
<dbReference type="SUPFAM" id="SSF51695">
    <property type="entry name" value="PLC-like phosphodiesterases"/>
    <property type="match status" value="1"/>
</dbReference>
<name>A0A927G831_9MICO</name>
<reference evidence="3" key="2">
    <citation type="submission" date="2020-09" db="EMBL/GenBank/DDBJ databases">
        <authorList>
            <person name="Yu Y."/>
        </authorList>
    </citation>
    <scope>NUCLEOTIDE SEQUENCE</scope>
    <source>
        <strain evidence="3">KCTC 49039</strain>
    </source>
</reference>
<dbReference type="GO" id="GO:0005975">
    <property type="term" value="P:carbohydrate metabolic process"/>
    <property type="evidence" value="ECO:0007669"/>
    <property type="project" value="UniProtKB-ARBA"/>
</dbReference>
<dbReference type="PROSITE" id="PS51704">
    <property type="entry name" value="GP_PDE"/>
    <property type="match status" value="1"/>
</dbReference>
<evidence type="ECO:0000259" key="2">
    <source>
        <dbReference type="PROSITE" id="PS51704"/>
    </source>
</evidence>
<feature type="chain" id="PRO_5038350521" evidence="1">
    <location>
        <begin position="37"/>
        <end position="642"/>
    </location>
</feature>
<feature type="domain" description="GP-PDE" evidence="2">
    <location>
        <begin position="251"/>
        <end position="487"/>
    </location>
</feature>
<dbReference type="GO" id="GO:0008081">
    <property type="term" value="F:phosphoric diester hydrolase activity"/>
    <property type="evidence" value="ECO:0007669"/>
    <property type="project" value="InterPro"/>
</dbReference>
<feature type="signal peptide" evidence="1">
    <location>
        <begin position="1"/>
        <end position="36"/>
    </location>
</feature>
<keyword evidence="4" id="KW-1185">Reference proteome</keyword>
<evidence type="ECO:0000256" key="1">
    <source>
        <dbReference type="SAM" id="SignalP"/>
    </source>
</evidence>
<dbReference type="AlphaFoldDB" id="A0A927G831"/>
<dbReference type="PROSITE" id="PS50007">
    <property type="entry name" value="PIPLC_X_DOMAIN"/>
    <property type="match status" value="1"/>
</dbReference>
<evidence type="ECO:0000313" key="4">
    <source>
        <dbReference type="Proteomes" id="UP000610846"/>
    </source>
</evidence>
<keyword evidence="1" id="KW-0732">Signal</keyword>
<dbReference type="EMBL" id="JACYHB010000003">
    <property type="protein sequence ID" value="MBD8078631.1"/>
    <property type="molecule type" value="Genomic_DNA"/>
</dbReference>
<dbReference type="PANTHER" id="PTHR46211:SF14">
    <property type="entry name" value="GLYCEROPHOSPHODIESTER PHOSPHODIESTERASE"/>
    <property type="match status" value="1"/>
</dbReference>
<protein>
    <submittedName>
        <fullName evidence="3">Glycerophosphodiester phosphodiesterase</fullName>
    </submittedName>
</protein>
<gene>
    <name evidence="3" type="ORF">IF651_06100</name>
</gene>
<sequence length="642" mass="66645">MKTAPRHHPPHRPRRRRTTRATAAGLVGALVTTVTATALTTAAATVPTASAAAAQPGDVVLAETFDDGELPAGWNPVLGDWTVRDGRLVGDAPDGSAPARITFGEPVENYRLDATLRFEDVDNASRWAGAILDVAPDGAVPWWQSILRSTTTAGNGVEIAQRTAANGWNVPYTGSAATDAATGRDVQLSVEVQGADVTSSIDGTPVLEGRIDRTDDGVLGFVLAGATVSIDDVTVTEIEPASWVGDDGELPVTVAHRGYSSVAPENTLAAYASAMRTGAEYVEIDVHTTADGVPVVSHDQTVDRTTDGTGDVALLPSSYLTGLDAGSWFSPAFAAEPLPTFADMLDLMDTGASTMLLEIKGPETSAEVERVVDMIVDAGLEDRVVLQSFDVDALRAAREHAPQIPRGLLRGTLDADPVATAKDLGAVMYNPSANALATRPSVIGDLNAAGIAVMPYTVDSAADWARLTEAGVDGIITNRAGAFIGWKEAQGQVVGPAPAPEPTVAVVSPAEGAEVERGGSVVLAASATDADDVTLTLDGETVENGAVVPAADLALGEHTVVATATGEGGEATAERTVVVTVTAEGLRSRIAAQDVSALQLVLLLGAVDHERWSTLELFVERYVDDEATVERLVEEIDHLAGR</sequence>
<dbReference type="GO" id="GO:0006629">
    <property type="term" value="P:lipid metabolic process"/>
    <property type="evidence" value="ECO:0007669"/>
    <property type="project" value="InterPro"/>
</dbReference>
<dbReference type="Pfam" id="PF03009">
    <property type="entry name" value="GDPD"/>
    <property type="match status" value="1"/>
</dbReference>
<dbReference type="RefSeq" id="WP_191828194.1">
    <property type="nucleotide sequence ID" value="NZ_JACYHB010000003.1"/>
</dbReference>
<evidence type="ECO:0000313" key="3">
    <source>
        <dbReference type="EMBL" id="MBD8078631.1"/>
    </source>
</evidence>
<dbReference type="InterPro" id="IPR017946">
    <property type="entry name" value="PLC-like_Pdiesterase_TIM-brl"/>
</dbReference>
<dbReference type="Gene3D" id="2.60.120.560">
    <property type="entry name" value="Exo-inulinase, domain 1"/>
    <property type="match status" value="1"/>
</dbReference>
<proteinExistence type="predicted"/>
<dbReference type="InterPro" id="IPR013783">
    <property type="entry name" value="Ig-like_fold"/>
</dbReference>
<dbReference type="Gene3D" id="2.60.40.10">
    <property type="entry name" value="Immunoglobulins"/>
    <property type="match status" value="1"/>
</dbReference>